<name>A0A8S3RQJ1_MYTED</name>
<dbReference type="Proteomes" id="UP000683360">
    <property type="component" value="Unassembled WGS sequence"/>
</dbReference>
<dbReference type="OrthoDB" id="6122878at2759"/>
<keyword evidence="3" id="KW-1185">Reference proteome</keyword>
<organism evidence="2 3">
    <name type="scientific">Mytilus edulis</name>
    <name type="common">Blue mussel</name>
    <dbReference type="NCBI Taxonomy" id="6550"/>
    <lineage>
        <taxon>Eukaryota</taxon>
        <taxon>Metazoa</taxon>
        <taxon>Spiralia</taxon>
        <taxon>Lophotrochozoa</taxon>
        <taxon>Mollusca</taxon>
        <taxon>Bivalvia</taxon>
        <taxon>Autobranchia</taxon>
        <taxon>Pteriomorphia</taxon>
        <taxon>Mytilida</taxon>
        <taxon>Mytiloidea</taxon>
        <taxon>Mytilidae</taxon>
        <taxon>Mytilinae</taxon>
        <taxon>Mytilus</taxon>
    </lineage>
</organism>
<dbReference type="InterPro" id="IPR049050">
    <property type="entry name" value="nSTAND3"/>
</dbReference>
<evidence type="ECO:0000313" key="2">
    <source>
        <dbReference type="EMBL" id="CAG2208542.1"/>
    </source>
</evidence>
<dbReference type="InterPro" id="IPR027417">
    <property type="entry name" value="P-loop_NTPase"/>
</dbReference>
<proteinExistence type="predicted"/>
<dbReference type="SUPFAM" id="SSF52540">
    <property type="entry name" value="P-loop containing nucleoside triphosphate hydrolases"/>
    <property type="match status" value="1"/>
</dbReference>
<accession>A0A8S3RQJ1</accession>
<dbReference type="Pfam" id="PF20720">
    <property type="entry name" value="nSTAND3"/>
    <property type="match status" value="1"/>
</dbReference>
<feature type="domain" description="Novel STAND NTPase 3" evidence="1">
    <location>
        <begin position="5"/>
        <end position="144"/>
    </location>
</feature>
<evidence type="ECO:0000259" key="1">
    <source>
        <dbReference type="Pfam" id="PF20720"/>
    </source>
</evidence>
<gene>
    <name evidence="2" type="ORF">MEDL_22720</name>
</gene>
<evidence type="ECO:0000313" key="3">
    <source>
        <dbReference type="Proteomes" id="UP000683360"/>
    </source>
</evidence>
<dbReference type="EMBL" id="CAJPWZ010001113">
    <property type="protein sequence ID" value="CAG2208542.1"/>
    <property type="molecule type" value="Genomic_DNA"/>
</dbReference>
<dbReference type="AlphaFoldDB" id="A0A8S3RQJ1"/>
<sequence>MSVTVFLVTSSSGLGKTAIIRHIALKFKQEGFEIINVPIESPEYIVKYKTNKKQIFLIDDVLGKYDLSPTLLEKWERINEKLISCMETELNSNKILCSLRLQIARNKRFKNASTILNKEVIDLEHEFYAPSKEEKQEMLMNHLRTNDLEKEIKIREIEIMCETNYAFPLLCKLVSNDEEIFKKKSNSLSNHYHCLGRNLIQ</sequence>
<reference evidence="2" key="1">
    <citation type="submission" date="2021-03" db="EMBL/GenBank/DDBJ databases">
        <authorList>
            <person name="Bekaert M."/>
        </authorList>
    </citation>
    <scope>NUCLEOTIDE SEQUENCE</scope>
</reference>
<comment type="caution">
    <text evidence="2">The sequence shown here is derived from an EMBL/GenBank/DDBJ whole genome shotgun (WGS) entry which is preliminary data.</text>
</comment>
<protein>
    <recommendedName>
        <fullName evidence="1">Novel STAND NTPase 3 domain-containing protein</fullName>
    </recommendedName>
</protein>